<gene>
    <name evidence="1" type="ORF">DYE48_18105</name>
</gene>
<proteinExistence type="predicted"/>
<accession>A0A3E0J1P1</accession>
<keyword evidence="2" id="KW-1185">Reference proteome</keyword>
<evidence type="ECO:0000313" key="1">
    <source>
        <dbReference type="EMBL" id="REJ06791.1"/>
    </source>
</evidence>
<organism evidence="1 2">
    <name type="scientific">Halobacillus trueperi</name>
    <dbReference type="NCBI Taxonomy" id="156205"/>
    <lineage>
        <taxon>Bacteria</taxon>
        <taxon>Bacillati</taxon>
        <taxon>Bacillota</taxon>
        <taxon>Bacilli</taxon>
        <taxon>Bacillales</taxon>
        <taxon>Bacillaceae</taxon>
        <taxon>Halobacillus</taxon>
    </lineage>
</organism>
<sequence>MFSPLSLYSCYVNSLILGKASWSVNECKKMLVLKQDSLSQEKKENKIESDAYTQKHQSLCVERVDNVP</sequence>
<protein>
    <submittedName>
        <fullName evidence="1">Uncharacterized protein</fullName>
    </submittedName>
</protein>
<dbReference type="Proteomes" id="UP000256305">
    <property type="component" value="Unassembled WGS sequence"/>
</dbReference>
<dbReference type="AlphaFoldDB" id="A0A3E0J1P1"/>
<comment type="caution">
    <text evidence="1">The sequence shown here is derived from an EMBL/GenBank/DDBJ whole genome shotgun (WGS) entry which is preliminary data.</text>
</comment>
<evidence type="ECO:0000313" key="2">
    <source>
        <dbReference type="Proteomes" id="UP000256305"/>
    </source>
</evidence>
<reference evidence="1 2" key="1">
    <citation type="submission" date="2018-08" db="EMBL/GenBank/DDBJ databases">
        <title>Genome sequence of Halobacillus trueperi KCTC 3686.</title>
        <authorList>
            <person name="Cho K.H."/>
            <person name="Kwak M.-J."/>
            <person name="Kim B.-Y."/>
            <person name="Chun J."/>
        </authorList>
    </citation>
    <scope>NUCLEOTIDE SEQUENCE [LARGE SCALE GENOMIC DNA]</scope>
    <source>
        <strain evidence="1 2">KCTC 3686</strain>
    </source>
</reference>
<name>A0A3E0J1P1_9BACI</name>
<dbReference type="EMBL" id="QUAE01000023">
    <property type="protein sequence ID" value="REJ06791.1"/>
    <property type="molecule type" value="Genomic_DNA"/>
</dbReference>